<evidence type="ECO:0000313" key="4">
    <source>
        <dbReference type="EMBL" id="KAK7805392.1"/>
    </source>
</evidence>
<dbReference type="AlphaFoldDB" id="A0AAW0HTA9"/>
<comment type="caution">
    <text evidence="4">The sequence shown here is derived from an EMBL/GenBank/DDBJ whole genome shotgun (WGS) entry which is preliminary data.</text>
</comment>
<protein>
    <recommendedName>
        <fullName evidence="6">Guanine nucleotide-binding protein subunit beta-like protein 1</fullName>
    </recommendedName>
</protein>
<evidence type="ECO:0000256" key="2">
    <source>
        <dbReference type="ARBA" id="ARBA00022737"/>
    </source>
</evidence>
<evidence type="ECO:0000256" key="3">
    <source>
        <dbReference type="PROSITE-ProRule" id="PRU00221"/>
    </source>
</evidence>
<dbReference type="Proteomes" id="UP001488838">
    <property type="component" value="Unassembled WGS sequence"/>
</dbReference>
<evidence type="ECO:0008006" key="6">
    <source>
        <dbReference type="Google" id="ProtNLM"/>
    </source>
</evidence>
<evidence type="ECO:0000313" key="5">
    <source>
        <dbReference type="Proteomes" id="UP001488838"/>
    </source>
</evidence>
<dbReference type="PROSITE" id="PS50082">
    <property type="entry name" value="WD_REPEATS_2"/>
    <property type="match status" value="1"/>
</dbReference>
<keyword evidence="2" id="KW-0677">Repeat</keyword>
<feature type="repeat" description="WD" evidence="3">
    <location>
        <begin position="22"/>
        <end position="68"/>
    </location>
</feature>
<dbReference type="EMBL" id="JBBHLL010000341">
    <property type="protein sequence ID" value="KAK7805392.1"/>
    <property type="molecule type" value="Genomic_DNA"/>
</dbReference>
<organism evidence="4 5">
    <name type="scientific">Myodes glareolus</name>
    <name type="common">Bank vole</name>
    <name type="synonym">Clethrionomys glareolus</name>
    <dbReference type="NCBI Taxonomy" id="447135"/>
    <lineage>
        <taxon>Eukaryota</taxon>
        <taxon>Metazoa</taxon>
        <taxon>Chordata</taxon>
        <taxon>Craniata</taxon>
        <taxon>Vertebrata</taxon>
        <taxon>Euteleostomi</taxon>
        <taxon>Mammalia</taxon>
        <taxon>Eutheria</taxon>
        <taxon>Euarchontoglires</taxon>
        <taxon>Glires</taxon>
        <taxon>Rodentia</taxon>
        <taxon>Myomorpha</taxon>
        <taxon>Muroidea</taxon>
        <taxon>Cricetidae</taxon>
        <taxon>Arvicolinae</taxon>
        <taxon>Myodes</taxon>
    </lineage>
</organism>
<dbReference type="InterPro" id="IPR001680">
    <property type="entry name" value="WD40_rpt"/>
</dbReference>
<evidence type="ECO:0000256" key="1">
    <source>
        <dbReference type="ARBA" id="ARBA00022574"/>
    </source>
</evidence>
<dbReference type="SMART" id="SM00320">
    <property type="entry name" value="WD40"/>
    <property type="match status" value="2"/>
</dbReference>
<dbReference type="Pfam" id="PF00400">
    <property type="entry name" value="WD40"/>
    <property type="match status" value="2"/>
</dbReference>
<name>A0AAW0HTA9_MYOGA</name>
<proteinExistence type="predicted"/>
<dbReference type="InterPro" id="IPR015943">
    <property type="entry name" value="WD40/YVTN_repeat-like_dom_sf"/>
</dbReference>
<dbReference type="SUPFAM" id="SSF50978">
    <property type="entry name" value="WD40 repeat-like"/>
    <property type="match status" value="1"/>
</dbReference>
<dbReference type="Gene3D" id="2.130.10.10">
    <property type="entry name" value="YVTN repeat-like/Quinoprotein amine dehydrogenase"/>
    <property type="match status" value="1"/>
</dbReference>
<dbReference type="PANTHER" id="PTHR19854">
    <property type="entry name" value="TRANSDUCIN BETA-LIKE 3"/>
    <property type="match status" value="1"/>
</dbReference>
<keyword evidence="5" id="KW-1185">Reference proteome</keyword>
<keyword evidence="1 3" id="KW-0853">WD repeat</keyword>
<dbReference type="InterPro" id="IPR036322">
    <property type="entry name" value="WD40_repeat_dom_sf"/>
</dbReference>
<reference evidence="4 5" key="1">
    <citation type="journal article" date="2023" name="bioRxiv">
        <title>Conserved and derived expression patterns and positive selection on dental genes reveal complex evolutionary context of ever-growing rodent molars.</title>
        <authorList>
            <person name="Calamari Z.T."/>
            <person name="Song A."/>
            <person name="Cohen E."/>
            <person name="Akter M."/>
            <person name="Roy R.D."/>
            <person name="Hallikas O."/>
            <person name="Christensen M.M."/>
            <person name="Li P."/>
            <person name="Marangoni P."/>
            <person name="Jernvall J."/>
            <person name="Klein O.D."/>
        </authorList>
    </citation>
    <scope>NUCLEOTIDE SEQUENCE [LARGE SCALE GENOMIC DNA]</scope>
    <source>
        <strain evidence="4">V071</strain>
    </source>
</reference>
<dbReference type="PANTHER" id="PTHR19854:SF1">
    <property type="entry name" value="GUANINE NUCLEOTIDE-BINDING PROTEIN SUBUNIT BETA-LIKE PROTEIN 1"/>
    <property type="match status" value="1"/>
</dbReference>
<sequence>MVDCIYHMAALSPPPPGPTFVLRGTQSPVNTLHFGPPSQALGSPLLFSGSQSGLVHIWSLQTRRTVATLNGHGGQGVTWLKTLPQGHQLLSQGRDLRLCLWDLAEGRNTILDAVQLDSVGFCKSSILARGQLCWMLAVPGKGNSEQRGPRSATYLLHCSSSSLRLMPSLVACELLAFQGSGLSKFPYLYNGRGYKTQQQMRQDCEPLLVLAIKSPITMRSLIQILEMPSKTSVCTLKPEADAKPGMPMCLGLWQVRQRAPATPDSPESCPTRLHLSSNLWALSFRERVPAVFWGPTLTGHRLLLGSCWCLEETPTETLQGNHPPQALTGLLHSAQMWL</sequence>
<accession>A0AAW0HTA9</accession>
<gene>
    <name evidence="4" type="ORF">U0070_023803</name>
</gene>